<reference evidence="1 2" key="1">
    <citation type="submission" date="2021-08" db="EMBL/GenBank/DDBJ databases">
        <title>Whole genome sequence of novel Actinomyces species strain MAS-1.</title>
        <authorList>
            <person name="Saito M."/>
            <person name="Kuwahara N."/>
            <person name="Takizawa T."/>
            <person name="Gotouda H."/>
            <person name="Ochiai T."/>
        </authorList>
    </citation>
    <scope>NUCLEOTIDE SEQUENCE [LARGE SCALE GENOMIC DNA]</scope>
    <source>
        <strain evidence="1 2">MAS-1</strain>
    </source>
</reference>
<keyword evidence="2" id="KW-1185">Reference proteome</keyword>
<sequence length="45" mass="4587">MGLGSGWAMSLLGALLRPSTVLACVAPLAVLFTSQGWTQLSATLP</sequence>
<organism evidence="1 2">
    <name type="scientific">Actinomyces capricornis</name>
    <dbReference type="NCBI Taxonomy" id="2755559"/>
    <lineage>
        <taxon>Bacteria</taxon>
        <taxon>Bacillati</taxon>
        <taxon>Actinomycetota</taxon>
        <taxon>Actinomycetes</taxon>
        <taxon>Actinomycetales</taxon>
        <taxon>Actinomycetaceae</taxon>
        <taxon>Actinomyces</taxon>
    </lineage>
</organism>
<accession>A0ABM7U7A3</accession>
<dbReference type="EMBL" id="AP025017">
    <property type="protein sequence ID" value="BDA63403.1"/>
    <property type="molecule type" value="Genomic_DNA"/>
</dbReference>
<dbReference type="Proteomes" id="UP000824496">
    <property type="component" value="Chromosome"/>
</dbReference>
<proteinExistence type="predicted"/>
<gene>
    <name evidence="1" type="ORF">MANAM107_02370</name>
</gene>
<protein>
    <submittedName>
        <fullName evidence="1">Uncharacterized protein</fullName>
    </submittedName>
</protein>
<evidence type="ECO:0000313" key="1">
    <source>
        <dbReference type="EMBL" id="BDA63403.1"/>
    </source>
</evidence>
<name>A0ABM7U7A3_9ACTO</name>
<evidence type="ECO:0000313" key="2">
    <source>
        <dbReference type="Proteomes" id="UP000824496"/>
    </source>
</evidence>